<evidence type="ECO:0000256" key="2">
    <source>
        <dbReference type="ARBA" id="ARBA00022801"/>
    </source>
</evidence>
<gene>
    <name evidence="4" type="ORF">L1994_00220</name>
</gene>
<feature type="binding site" evidence="3">
    <location>
        <position position="253"/>
    </location>
    <ligand>
        <name>Mg(2+)</name>
        <dbReference type="ChEBI" id="CHEBI:18420"/>
        <label>1</label>
    </ligand>
</feature>
<dbReference type="EMBL" id="CP091092">
    <property type="protein sequence ID" value="WFN36858.1"/>
    <property type="molecule type" value="Genomic_DNA"/>
</dbReference>
<dbReference type="RefSeq" id="WP_278099695.1">
    <property type="nucleotide sequence ID" value="NZ_CP091092.1"/>
</dbReference>
<dbReference type="KEGG" id="manq:L1994_00220"/>
<dbReference type="PANTHER" id="PTHR16222:SF24">
    <property type="entry name" value="ADP-RIBOSYLHYDROLASE ARH3"/>
    <property type="match status" value="1"/>
</dbReference>
<dbReference type="AlphaFoldDB" id="A0AAF0FLR8"/>
<dbReference type="Gene3D" id="1.10.4080.10">
    <property type="entry name" value="ADP-ribosylation/Crystallin J1"/>
    <property type="match status" value="1"/>
</dbReference>
<dbReference type="PANTHER" id="PTHR16222">
    <property type="entry name" value="ADP-RIBOSYLGLYCOHYDROLASE"/>
    <property type="match status" value="1"/>
</dbReference>
<feature type="binding site" evidence="3">
    <location>
        <position position="55"/>
    </location>
    <ligand>
        <name>Mg(2+)</name>
        <dbReference type="ChEBI" id="CHEBI:18420"/>
        <label>1</label>
    </ligand>
</feature>
<dbReference type="InterPro" id="IPR036705">
    <property type="entry name" value="Ribosyl_crysJ1_sf"/>
</dbReference>
<dbReference type="GO" id="GO:0016787">
    <property type="term" value="F:hydrolase activity"/>
    <property type="evidence" value="ECO:0007669"/>
    <property type="project" value="UniProtKB-KW"/>
</dbReference>
<proteinExistence type="inferred from homology"/>
<name>A0AAF0FLR8_9EURY</name>
<dbReference type="GeneID" id="79948774"/>
<evidence type="ECO:0000256" key="1">
    <source>
        <dbReference type="ARBA" id="ARBA00010702"/>
    </source>
</evidence>
<sequence>MQNEYRGAMLGAAIGDALGMPYETTPPAVGRRRYGFKKAPKNHPNAGLNAGEYTDDTRIALLAGELFVSGNFTPEKYASKLKQLCDEKKLGFVDGTVYTACRHMADKTRVSGCNSTTSGCISLGLSFALVYSDIVQLREELVKACAVTHTSPAAHAAAISFATLIRSVIDGNENPMHEAQKNAFLEDNDLGMKTGNALRIAEEKLGPESALSIIGNDVSVYQTLPMAYYLIERFGDDPEFLNIAVSVGGNTDTIGFICGAWLGARYGASGLDEDLVLGLYNRETIETLANRLYMRFGTKD</sequence>
<dbReference type="Proteomes" id="UP001218895">
    <property type="component" value="Chromosome"/>
</dbReference>
<dbReference type="Pfam" id="PF03747">
    <property type="entry name" value="ADP_ribosyl_GH"/>
    <property type="match status" value="1"/>
</dbReference>
<keyword evidence="3" id="KW-0460">Magnesium</keyword>
<keyword evidence="5" id="KW-1185">Reference proteome</keyword>
<reference evidence="4" key="1">
    <citation type="submission" date="2022-01" db="EMBL/GenBank/DDBJ databases">
        <title>Complete genome of Methanomicrobium antiquum DSM 21220.</title>
        <authorList>
            <person name="Chen S.-C."/>
            <person name="You Y.-T."/>
            <person name="Zhou Y.-Z."/>
            <person name="Lai M.-C."/>
        </authorList>
    </citation>
    <scope>NUCLEOTIDE SEQUENCE</scope>
    <source>
        <strain evidence="4">DSM 21220</strain>
    </source>
</reference>
<dbReference type="SUPFAM" id="SSF101478">
    <property type="entry name" value="ADP-ribosylglycohydrolase"/>
    <property type="match status" value="1"/>
</dbReference>
<comment type="cofactor">
    <cofactor evidence="3">
        <name>Mg(2+)</name>
        <dbReference type="ChEBI" id="CHEBI:18420"/>
    </cofactor>
    <text evidence="3">Binds 2 magnesium ions per subunit.</text>
</comment>
<dbReference type="GO" id="GO:0046872">
    <property type="term" value="F:metal ion binding"/>
    <property type="evidence" value="ECO:0007669"/>
    <property type="project" value="UniProtKB-KW"/>
</dbReference>
<evidence type="ECO:0000313" key="5">
    <source>
        <dbReference type="Proteomes" id="UP001218895"/>
    </source>
</evidence>
<feature type="binding site" evidence="3">
    <location>
        <position position="56"/>
    </location>
    <ligand>
        <name>Mg(2+)</name>
        <dbReference type="ChEBI" id="CHEBI:18420"/>
        <label>1</label>
    </ligand>
</feature>
<feature type="binding site" evidence="3">
    <location>
        <position position="252"/>
    </location>
    <ligand>
        <name>Mg(2+)</name>
        <dbReference type="ChEBI" id="CHEBI:18420"/>
        <label>1</label>
    </ligand>
</feature>
<dbReference type="InterPro" id="IPR050792">
    <property type="entry name" value="ADP-ribosylglycohydrolase"/>
</dbReference>
<organism evidence="4 5">
    <name type="scientific">Methanomicrobium antiquum</name>
    <dbReference type="NCBI Taxonomy" id="487686"/>
    <lineage>
        <taxon>Archaea</taxon>
        <taxon>Methanobacteriati</taxon>
        <taxon>Methanobacteriota</taxon>
        <taxon>Stenosarchaea group</taxon>
        <taxon>Methanomicrobia</taxon>
        <taxon>Methanomicrobiales</taxon>
        <taxon>Methanomicrobiaceae</taxon>
        <taxon>Methanomicrobium</taxon>
    </lineage>
</organism>
<protein>
    <submittedName>
        <fullName evidence="4">ADP-ribosylglycohydrolase family protein</fullName>
    </submittedName>
</protein>
<feature type="binding site" evidence="3">
    <location>
        <position position="54"/>
    </location>
    <ligand>
        <name>Mg(2+)</name>
        <dbReference type="ChEBI" id="CHEBI:18420"/>
        <label>1</label>
    </ligand>
</feature>
<keyword evidence="3" id="KW-0479">Metal-binding</keyword>
<accession>A0AAF0FLR8</accession>
<evidence type="ECO:0000313" key="4">
    <source>
        <dbReference type="EMBL" id="WFN36858.1"/>
    </source>
</evidence>
<evidence type="ECO:0000256" key="3">
    <source>
        <dbReference type="PIRSR" id="PIRSR605502-1"/>
    </source>
</evidence>
<keyword evidence="2" id="KW-0378">Hydrolase</keyword>
<dbReference type="InterPro" id="IPR005502">
    <property type="entry name" value="Ribosyl_crysJ1"/>
</dbReference>
<comment type="similarity">
    <text evidence="1">Belongs to the ADP-ribosylglycohydrolase family.</text>
</comment>